<sequence length="590" mass="68221">MTGDKVSFTELDQHLHQYFNLFVTAIDPEYSGDVRQDAKRLVSDQSLWQSFIKTTDEEDDSALPNRALKEYPQLYLLNTLTEVLLAQLIPMESLKQNKLPFAQSLHLWFMKSWLLQYSEQHYPNEFQMLLEFLSRLLKPYDAHAGRTFDHVIDEFGELLIKVVESQADPQHYVDLQHQLTGVYQAFQKKILPFEQRVIAFEKQQHENQTASDDAKQLIKSTLQQHRIPKWVNVFISEHWHRLFHLILLKNDSPDEALNAGTSLLSELLDSFKLLTAEEVQQAFASTISPLRSQIRELFSSIVIDDAVMDSFLDRLEQHHIDIMEGKALPENEWVSFGSNEIKSSDSVKETYKQVILHCKSGSWFNYHLPDKSLHCRVIDRNMSYQKLVLVNYSGVRVDSLSFKVANDLIETEKLKPFSLHSELEQKLGELSNYIGAQVQAINKQLTDKQKQQQKRKLLARLEASRKERLEIKKSKRQAEKRAREKAILQKQAEQKQSIIEQLKLLAPGSTFIDHANDATLIKFVLRLKQTGKLVFVNKRGVKVAQWLPEEMATLMVDGKLELLASQQSNEQTMEQIVAAQRLKRQAVSTS</sequence>
<dbReference type="RefSeq" id="WP_109764587.1">
    <property type="nucleotide sequence ID" value="NZ_QGGU01000011.1"/>
</dbReference>
<gene>
    <name evidence="2" type="ORF">C8D97_11181</name>
</gene>
<dbReference type="InterPro" id="IPR012434">
    <property type="entry name" value="DUF1631"/>
</dbReference>
<proteinExistence type="predicted"/>
<dbReference type="OrthoDB" id="6344120at2"/>
<protein>
    <submittedName>
        <fullName evidence="2">Uncharacterized protein DUF1631</fullName>
    </submittedName>
</protein>
<evidence type="ECO:0000313" key="2">
    <source>
        <dbReference type="EMBL" id="PWK47336.1"/>
    </source>
</evidence>
<evidence type="ECO:0000256" key="1">
    <source>
        <dbReference type="SAM" id="Coils"/>
    </source>
</evidence>
<organism evidence="2 3">
    <name type="scientific">Pleionea mediterranea</name>
    <dbReference type="NCBI Taxonomy" id="523701"/>
    <lineage>
        <taxon>Bacteria</taxon>
        <taxon>Pseudomonadati</taxon>
        <taxon>Pseudomonadota</taxon>
        <taxon>Gammaproteobacteria</taxon>
        <taxon>Oceanospirillales</taxon>
        <taxon>Pleioneaceae</taxon>
        <taxon>Pleionea</taxon>
    </lineage>
</organism>
<dbReference type="AlphaFoldDB" id="A0A316FHY8"/>
<name>A0A316FHY8_9GAMM</name>
<feature type="coiled-coil region" evidence="1">
    <location>
        <begin position="461"/>
        <end position="505"/>
    </location>
</feature>
<keyword evidence="3" id="KW-1185">Reference proteome</keyword>
<dbReference type="Pfam" id="PF07793">
    <property type="entry name" value="DUF1631"/>
    <property type="match status" value="2"/>
</dbReference>
<dbReference type="EMBL" id="QGGU01000011">
    <property type="protein sequence ID" value="PWK47336.1"/>
    <property type="molecule type" value="Genomic_DNA"/>
</dbReference>
<evidence type="ECO:0000313" key="3">
    <source>
        <dbReference type="Proteomes" id="UP000245790"/>
    </source>
</evidence>
<accession>A0A316FHY8</accession>
<keyword evidence="1" id="KW-0175">Coiled coil</keyword>
<comment type="caution">
    <text evidence="2">The sequence shown here is derived from an EMBL/GenBank/DDBJ whole genome shotgun (WGS) entry which is preliminary data.</text>
</comment>
<reference evidence="2 3" key="1">
    <citation type="submission" date="2018-05" db="EMBL/GenBank/DDBJ databases">
        <title>Genomic Encyclopedia of Type Strains, Phase IV (KMG-IV): sequencing the most valuable type-strain genomes for metagenomic binning, comparative biology and taxonomic classification.</title>
        <authorList>
            <person name="Goeker M."/>
        </authorList>
    </citation>
    <scope>NUCLEOTIDE SEQUENCE [LARGE SCALE GENOMIC DNA]</scope>
    <source>
        <strain evidence="2 3">DSM 25350</strain>
    </source>
</reference>
<dbReference type="Proteomes" id="UP000245790">
    <property type="component" value="Unassembled WGS sequence"/>
</dbReference>